<dbReference type="Proteomes" id="UP000677054">
    <property type="component" value="Unassembled WGS sequence"/>
</dbReference>
<protein>
    <submittedName>
        <fullName evidence="2">Uncharacterized protein</fullName>
    </submittedName>
</protein>
<accession>A0A7R9AGJ8</accession>
<evidence type="ECO:0000256" key="1">
    <source>
        <dbReference type="SAM" id="MobiDB-lite"/>
    </source>
</evidence>
<name>A0A7R9AGJ8_9CRUS</name>
<dbReference type="SUPFAM" id="SSF50129">
    <property type="entry name" value="GroES-like"/>
    <property type="match status" value="1"/>
</dbReference>
<dbReference type="EMBL" id="CAJPEV010005761">
    <property type="protein sequence ID" value="CAG0903487.1"/>
    <property type="molecule type" value="Genomic_DNA"/>
</dbReference>
<dbReference type="PANTHER" id="PTHR43205:SF7">
    <property type="entry name" value="PROSTAGLANDIN REDUCTASE 1"/>
    <property type="match status" value="1"/>
</dbReference>
<evidence type="ECO:0000313" key="3">
    <source>
        <dbReference type="Proteomes" id="UP000677054"/>
    </source>
</evidence>
<gene>
    <name evidence="2" type="ORF">DSTB1V02_LOCUS13137</name>
</gene>
<dbReference type="InterPro" id="IPR036291">
    <property type="entry name" value="NAD(P)-bd_dom_sf"/>
</dbReference>
<feature type="compositionally biased region" description="Basic and acidic residues" evidence="1">
    <location>
        <begin position="123"/>
        <end position="152"/>
    </location>
</feature>
<evidence type="ECO:0000313" key="2">
    <source>
        <dbReference type="EMBL" id="CAD7253387.1"/>
    </source>
</evidence>
<dbReference type="GO" id="GO:0006693">
    <property type="term" value="P:prostaglandin metabolic process"/>
    <property type="evidence" value="ECO:0007669"/>
    <property type="project" value="TreeGrafter"/>
</dbReference>
<dbReference type="AlphaFoldDB" id="A0A7R9AGJ8"/>
<dbReference type="InterPro" id="IPR011032">
    <property type="entry name" value="GroES-like_sf"/>
</dbReference>
<dbReference type="SUPFAM" id="SSF51735">
    <property type="entry name" value="NAD(P)-binding Rossmann-fold domains"/>
    <property type="match status" value="1"/>
</dbReference>
<dbReference type="GO" id="GO:0047522">
    <property type="term" value="F:15-oxoprostaglandin 13-reductase [NAD(P)+] activity"/>
    <property type="evidence" value="ECO:0007669"/>
    <property type="project" value="TreeGrafter"/>
</dbReference>
<dbReference type="OrthoDB" id="809632at2759"/>
<sequence length="254" mass="28775">MTAVIMQHMNTFGRMAICGSISGYNDDRANMPKVPQWTPVVLSKQLRIEGFSVLRWMDRWNEGVQQMAEWVKEGRLKYRETVTAGFEKTLEAFIGMLKGENTGKAVVKTPRWNPSDPRPSHATGREEDFHARRRVSRYDTARRNHPTERKEAPGPTDENLLVENGEETAPSASMPVCLYASLPDGQTGLSGHRQSLRLCVSLMSESGPAELHHRTPSLHTRIFYGVESSRRRSRPIRPIRPTRTTKFNLTASSD</sequence>
<reference evidence="2" key="1">
    <citation type="submission" date="2020-11" db="EMBL/GenBank/DDBJ databases">
        <authorList>
            <person name="Tran Van P."/>
        </authorList>
    </citation>
    <scope>NUCLEOTIDE SEQUENCE</scope>
</reference>
<dbReference type="PANTHER" id="PTHR43205">
    <property type="entry name" value="PROSTAGLANDIN REDUCTASE"/>
    <property type="match status" value="1"/>
</dbReference>
<proteinExistence type="predicted"/>
<keyword evidence="3" id="KW-1185">Reference proteome</keyword>
<dbReference type="InterPro" id="IPR045010">
    <property type="entry name" value="MDR_fam"/>
</dbReference>
<organism evidence="2">
    <name type="scientific">Darwinula stevensoni</name>
    <dbReference type="NCBI Taxonomy" id="69355"/>
    <lineage>
        <taxon>Eukaryota</taxon>
        <taxon>Metazoa</taxon>
        <taxon>Ecdysozoa</taxon>
        <taxon>Arthropoda</taxon>
        <taxon>Crustacea</taxon>
        <taxon>Oligostraca</taxon>
        <taxon>Ostracoda</taxon>
        <taxon>Podocopa</taxon>
        <taxon>Podocopida</taxon>
        <taxon>Darwinulocopina</taxon>
        <taxon>Darwinuloidea</taxon>
        <taxon>Darwinulidae</taxon>
        <taxon>Darwinula</taxon>
    </lineage>
</organism>
<dbReference type="EMBL" id="LR905278">
    <property type="protein sequence ID" value="CAD7253387.1"/>
    <property type="molecule type" value="Genomic_DNA"/>
</dbReference>
<feature type="region of interest" description="Disordered" evidence="1">
    <location>
        <begin position="106"/>
        <end position="160"/>
    </location>
</feature>
<dbReference type="Gene3D" id="3.40.50.720">
    <property type="entry name" value="NAD(P)-binding Rossmann-like Domain"/>
    <property type="match status" value="1"/>
</dbReference>